<organism evidence="2 3">
    <name type="scientific">Trichogramma brassicae</name>
    <dbReference type="NCBI Taxonomy" id="86971"/>
    <lineage>
        <taxon>Eukaryota</taxon>
        <taxon>Metazoa</taxon>
        <taxon>Ecdysozoa</taxon>
        <taxon>Arthropoda</taxon>
        <taxon>Hexapoda</taxon>
        <taxon>Insecta</taxon>
        <taxon>Pterygota</taxon>
        <taxon>Neoptera</taxon>
        <taxon>Endopterygota</taxon>
        <taxon>Hymenoptera</taxon>
        <taxon>Apocrita</taxon>
        <taxon>Proctotrupomorpha</taxon>
        <taxon>Chalcidoidea</taxon>
        <taxon>Trichogrammatidae</taxon>
        <taxon>Trichogramma</taxon>
    </lineage>
</organism>
<dbReference type="Proteomes" id="UP000479190">
    <property type="component" value="Unassembled WGS sequence"/>
</dbReference>
<keyword evidence="3" id="KW-1185">Reference proteome</keyword>
<evidence type="ECO:0000256" key="1">
    <source>
        <dbReference type="SAM" id="MobiDB-lite"/>
    </source>
</evidence>
<dbReference type="OrthoDB" id="8191594at2759"/>
<feature type="compositionally biased region" description="Polar residues" evidence="1">
    <location>
        <begin position="304"/>
        <end position="334"/>
    </location>
</feature>
<sequence>MSKKTDTSFIVYKILTPEHVKEATHLQIESSFQECLTIGFGIADIPGGTDAEGFEALLRSIVLDGFSIGAFDSKSGQLVGVCFNKMHNKVERDNPAPLEESVEENMKHPATLDLMNRGECRPLRAVQRVAGAGDILHRRGLALSALRHRAESDSREPRAARKIARELRVTEPDIAYAVFTSNYSQALAEKFEFEWLSGIRYDQYKCYDGKLMSDRIGPVHQTARLGARCIRTGRRARRTSGFNEILSAARWRLEHTCRGVGRCFNAQQAQRLFQKNPRTSEGPMPRPTSATSPETSEAEAITPASVSVNCTPAQYENDSPPQQADSTTGSSFNCRRSHSHSHSSTGRNYNAATATAAAIASLKSVIEIGANYKHLRAGLLLQYDDRGPWHISRSYMYALKLKCTNPASADIPRHIFSVVRNLRSIIEAPRRTLVDQQSKIACKFFCSRGNLTLKSSGTCNRLNNYVHAIALESIRALCGSNDTEHYQKSVFREYTKYILGYRISSKKQLNGTLVLTRGGFHQEKNHFYLMYYDKKFFFLSLDARYSITKVQSDKTVARAQSQAASARCISNAKQQIMHSRYKRQHPAEFMTLWLLRLTRRAKKSRSSGARAHRTFLWTESSNRAFLPCTKTCDIRSLLLQARDYLYIVRLPEATTVQYSEASVCLFLALGRQPLALIEINDFTHILFNYSLVSSLRAWAARSSLIFETRCCKLELFQKKSEKSRFSRLASRIHPLQSHSQYTHFSRPLMTRSHVRITHTSSWRATSVTTTTTTTFVYTYRERRNVICVPYRNFKTWKNEITLSARLAHNMYTQALTHRRETRARSDTRSRSPTTTSCCALWHREHQLLLAECTTFSTHCYQHQHVLVPMYRDILYFGREAIF</sequence>
<feature type="region of interest" description="Disordered" evidence="1">
    <location>
        <begin position="274"/>
        <end position="348"/>
    </location>
</feature>
<protein>
    <submittedName>
        <fullName evidence="2">Uncharacterized protein</fullName>
    </submittedName>
</protein>
<dbReference type="Gene3D" id="3.40.630.30">
    <property type="match status" value="1"/>
</dbReference>
<dbReference type="AlphaFoldDB" id="A0A6H5ITG7"/>
<reference evidence="2 3" key="1">
    <citation type="submission" date="2020-02" db="EMBL/GenBank/DDBJ databases">
        <authorList>
            <person name="Ferguson B K."/>
        </authorList>
    </citation>
    <scope>NUCLEOTIDE SEQUENCE [LARGE SCALE GENOMIC DNA]</scope>
</reference>
<gene>
    <name evidence="2" type="ORF">TBRA_LOCUS11900</name>
</gene>
<name>A0A6H5ITG7_9HYME</name>
<dbReference type="EMBL" id="CADCXV010001005">
    <property type="protein sequence ID" value="CAB0040170.1"/>
    <property type="molecule type" value="Genomic_DNA"/>
</dbReference>
<evidence type="ECO:0000313" key="2">
    <source>
        <dbReference type="EMBL" id="CAB0040170.1"/>
    </source>
</evidence>
<accession>A0A6H5ITG7</accession>
<proteinExistence type="predicted"/>
<evidence type="ECO:0000313" key="3">
    <source>
        <dbReference type="Proteomes" id="UP000479190"/>
    </source>
</evidence>